<gene>
    <name evidence="3" type="ORF">FSB_LOCUS36977</name>
</gene>
<sequence>MANLNTETTLSLLPPSPHLPVVHHLVTIKLNRENYLLWKAQIVPYLRGQHLFGFLDGSRPAPPQILTVTTAEISTPQPNPDYHTWLVQDQMILSALISSLTENILAYVVRCTTSREVWLTLERMFTAHSRARTMNIHYQLSTLKKGDSSIADYFHKFTGLVDTLAAIDQPLKQEEQISFLLAGLGSEYESFVTTVQMRTDLISIESLYGHLLRGGSSRGGRGGRFSNHSQSGRSSSGQRNYRGRGRGRGPSNNSSRPTCQICGKLGHVALTCYQRYDNSYSSDSNMQALLANPQSVTDDNWYADSGATHHLTADLANLNVRADEYQGQEQIRVGNGSSYGENSASRPE</sequence>
<dbReference type="SUPFAM" id="SSF57756">
    <property type="entry name" value="Retrovirus zinc finger-like domains"/>
    <property type="match status" value="1"/>
</dbReference>
<dbReference type="InterPro" id="IPR036875">
    <property type="entry name" value="Znf_CCHC_sf"/>
</dbReference>
<dbReference type="PANTHER" id="PTHR47481">
    <property type="match status" value="1"/>
</dbReference>
<evidence type="ECO:0000259" key="2">
    <source>
        <dbReference type="Pfam" id="PF14244"/>
    </source>
</evidence>
<reference evidence="3" key="1">
    <citation type="submission" date="2018-02" db="EMBL/GenBank/DDBJ databases">
        <authorList>
            <person name="Cohen D.B."/>
            <person name="Kent A.D."/>
        </authorList>
    </citation>
    <scope>NUCLEOTIDE SEQUENCE</scope>
</reference>
<feature type="region of interest" description="Disordered" evidence="1">
    <location>
        <begin position="217"/>
        <end position="258"/>
    </location>
</feature>
<accession>A0A2N9HB21</accession>
<dbReference type="PANTHER" id="PTHR47481:SF10">
    <property type="entry name" value="COPIA-LIKE POLYPROTEIN_RETROTRANSPOSON"/>
    <property type="match status" value="1"/>
</dbReference>
<dbReference type="Pfam" id="PF14244">
    <property type="entry name" value="Retrotran_gag_3"/>
    <property type="match status" value="1"/>
</dbReference>
<dbReference type="EMBL" id="OIVN01003143">
    <property type="protein sequence ID" value="SPD09095.1"/>
    <property type="molecule type" value="Genomic_DNA"/>
</dbReference>
<evidence type="ECO:0000256" key="1">
    <source>
        <dbReference type="SAM" id="MobiDB-lite"/>
    </source>
</evidence>
<evidence type="ECO:0000313" key="3">
    <source>
        <dbReference type="EMBL" id="SPD09095.1"/>
    </source>
</evidence>
<dbReference type="Pfam" id="PF14223">
    <property type="entry name" value="Retrotran_gag_2"/>
    <property type="match status" value="1"/>
</dbReference>
<feature type="domain" description="Retrotransposon Copia-like N-terminal" evidence="2">
    <location>
        <begin position="25"/>
        <end position="63"/>
    </location>
</feature>
<feature type="compositionally biased region" description="Low complexity" evidence="1">
    <location>
        <begin position="224"/>
        <end position="240"/>
    </location>
</feature>
<organism evidence="3">
    <name type="scientific">Fagus sylvatica</name>
    <name type="common">Beechnut</name>
    <dbReference type="NCBI Taxonomy" id="28930"/>
    <lineage>
        <taxon>Eukaryota</taxon>
        <taxon>Viridiplantae</taxon>
        <taxon>Streptophyta</taxon>
        <taxon>Embryophyta</taxon>
        <taxon>Tracheophyta</taxon>
        <taxon>Spermatophyta</taxon>
        <taxon>Magnoliopsida</taxon>
        <taxon>eudicotyledons</taxon>
        <taxon>Gunneridae</taxon>
        <taxon>Pentapetalae</taxon>
        <taxon>rosids</taxon>
        <taxon>fabids</taxon>
        <taxon>Fagales</taxon>
        <taxon>Fagaceae</taxon>
        <taxon>Fagus</taxon>
    </lineage>
</organism>
<protein>
    <recommendedName>
        <fullName evidence="2">Retrotransposon Copia-like N-terminal domain-containing protein</fullName>
    </recommendedName>
</protein>
<dbReference type="GO" id="GO:0003676">
    <property type="term" value="F:nucleic acid binding"/>
    <property type="evidence" value="ECO:0007669"/>
    <property type="project" value="InterPro"/>
</dbReference>
<dbReference type="AlphaFoldDB" id="A0A2N9HB21"/>
<name>A0A2N9HB21_FAGSY</name>
<proteinExistence type="predicted"/>
<dbReference type="InterPro" id="IPR029472">
    <property type="entry name" value="Copia-like_N"/>
</dbReference>
<dbReference type="GO" id="GO:0008270">
    <property type="term" value="F:zinc ion binding"/>
    <property type="evidence" value="ECO:0007669"/>
    <property type="project" value="InterPro"/>
</dbReference>